<dbReference type="Gene3D" id="1.10.10.10">
    <property type="entry name" value="Winged helix-like DNA-binding domain superfamily/Winged helix DNA-binding domain"/>
    <property type="match status" value="1"/>
</dbReference>
<evidence type="ECO:0000259" key="1">
    <source>
        <dbReference type="Pfam" id="PF03551"/>
    </source>
</evidence>
<dbReference type="Pfam" id="PF03551">
    <property type="entry name" value="PadR"/>
    <property type="match status" value="1"/>
</dbReference>
<dbReference type="EMBL" id="BBIO01000004">
    <property type="protein sequence ID" value="GAK44500.1"/>
    <property type="molecule type" value="Genomic_DNA"/>
</dbReference>
<reference evidence="2 3" key="1">
    <citation type="submission" date="2014-07" db="EMBL/GenBank/DDBJ databases">
        <title>Tepidicaulis marinum gen. nov., sp. nov., a novel marine bacterium denitrifying nitrate to nitrous oxide strictly under microaerobic conditions.</title>
        <authorList>
            <person name="Takeuchi M."/>
            <person name="Yamagishi T."/>
            <person name="Kamagata Y."/>
            <person name="Oshima K."/>
            <person name="Hattori M."/>
            <person name="Katayama T."/>
            <person name="Hanada S."/>
            <person name="Tamaki H."/>
            <person name="Marumo K."/>
            <person name="Maeda H."/>
            <person name="Nedachi M."/>
            <person name="Iwasaki W."/>
            <person name="Suwa Y."/>
            <person name="Sakata S."/>
        </authorList>
    </citation>
    <scope>NUCLEOTIDE SEQUENCE [LARGE SCALE GENOMIC DNA]</scope>
    <source>
        <strain evidence="2 3">MA2</strain>
    </source>
</reference>
<name>A0A081B8Y2_9HYPH</name>
<feature type="domain" description="Transcription regulator PadR N-terminal" evidence="1">
    <location>
        <begin position="7"/>
        <end position="79"/>
    </location>
</feature>
<gene>
    <name evidence="2" type="ORF">M2A_0999</name>
</gene>
<dbReference type="PANTHER" id="PTHR43252:SF2">
    <property type="entry name" value="TRANSCRIPTION REGULATOR, PADR-LIKE FAMILY"/>
    <property type="match status" value="1"/>
</dbReference>
<dbReference type="InterPro" id="IPR036390">
    <property type="entry name" value="WH_DNA-bd_sf"/>
</dbReference>
<organism evidence="2 3">
    <name type="scientific">Tepidicaulis marinus</name>
    <dbReference type="NCBI Taxonomy" id="1333998"/>
    <lineage>
        <taxon>Bacteria</taxon>
        <taxon>Pseudomonadati</taxon>
        <taxon>Pseudomonadota</taxon>
        <taxon>Alphaproteobacteria</taxon>
        <taxon>Hyphomicrobiales</taxon>
        <taxon>Parvibaculaceae</taxon>
        <taxon>Tepidicaulis</taxon>
    </lineage>
</organism>
<protein>
    <submittedName>
        <fullName evidence="2">PadR-like family transcriptional regulator</fullName>
    </submittedName>
</protein>
<dbReference type="RefSeq" id="WP_052379223.1">
    <property type="nucleotide sequence ID" value="NZ_BBIO01000004.1"/>
</dbReference>
<proteinExistence type="predicted"/>
<evidence type="ECO:0000313" key="3">
    <source>
        <dbReference type="Proteomes" id="UP000028702"/>
    </source>
</evidence>
<dbReference type="InterPro" id="IPR036388">
    <property type="entry name" value="WH-like_DNA-bd_sf"/>
</dbReference>
<dbReference type="AlphaFoldDB" id="A0A081B8Y2"/>
<dbReference type="SUPFAM" id="SSF46785">
    <property type="entry name" value="Winged helix' DNA-binding domain"/>
    <property type="match status" value="1"/>
</dbReference>
<dbReference type="Proteomes" id="UP000028702">
    <property type="component" value="Unassembled WGS sequence"/>
</dbReference>
<dbReference type="PANTHER" id="PTHR43252">
    <property type="entry name" value="TRANSCRIPTIONAL REGULATOR YQJI"/>
    <property type="match status" value="1"/>
</dbReference>
<evidence type="ECO:0000313" key="2">
    <source>
        <dbReference type="EMBL" id="GAK44500.1"/>
    </source>
</evidence>
<dbReference type="STRING" id="1333998.M2A_0999"/>
<sequence>MNAKEMVLAVLMRGPATGYDIKKEFEFVLSPFLDVSASGVYPALNDLAKEGLVTFKKVEQEGRPNKKIYEVTQAGKEKFLDVACNSVELRHSFHSEVFFILTVAQHMPPERVDQILDQWIKFSVDRLDTVESMIEEAEEQNREGLRFVLGMSRASMDAIMDYAKKERGKLSAALTHRWEEAPPNIARERERVSV</sequence>
<keyword evidence="3" id="KW-1185">Reference proteome</keyword>
<accession>A0A081B8Y2</accession>
<comment type="caution">
    <text evidence="2">The sequence shown here is derived from an EMBL/GenBank/DDBJ whole genome shotgun (WGS) entry which is preliminary data.</text>
</comment>
<dbReference type="eggNOG" id="COG1695">
    <property type="taxonomic scope" value="Bacteria"/>
</dbReference>
<dbReference type="InterPro" id="IPR005149">
    <property type="entry name" value="Tscrpt_reg_PadR_N"/>
</dbReference>